<dbReference type="Proteomes" id="UP000092460">
    <property type="component" value="Unassembled WGS sequence"/>
</dbReference>
<dbReference type="AlphaFoldDB" id="A0A1B0AR26"/>
<dbReference type="VEuPathDB" id="VectorBase:GPPI005448"/>
<name>A0A1B0AR26_9MUSC</name>
<keyword evidence="2" id="KW-1185">Reference proteome</keyword>
<reference evidence="1" key="2">
    <citation type="submission" date="2020-05" db="UniProtKB">
        <authorList>
            <consortium name="EnsemblMetazoa"/>
        </authorList>
    </citation>
    <scope>IDENTIFICATION</scope>
    <source>
        <strain evidence="1">IAEA</strain>
    </source>
</reference>
<reference evidence="2" key="1">
    <citation type="submission" date="2015-01" db="EMBL/GenBank/DDBJ databases">
        <authorList>
            <person name="Aksoy S."/>
            <person name="Warren W."/>
            <person name="Wilson R.K."/>
        </authorList>
    </citation>
    <scope>NUCLEOTIDE SEQUENCE [LARGE SCALE GENOMIC DNA]</scope>
    <source>
        <strain evidence="2">IAEA</strain>
    </source>
</reference>
<sequence>NCLKQEKLFGEVQQKLYLYDVRIAHIQISIRKNNLWNILTNSISEDVSTIELSQIETKETLRSTTEWTRGTASHFHYIISTMALSQTLSCNLSKRSCSSNSSSDSTQLVPLPCVKYLPSDFKIWNECSSMVRIKSQHSPIGAPDMGISVKSPNT</sequence>
<evidence type="ECO:0000313" key="2">
    <source>
        <dbReference type="Proteomes" id="UP000092460"/>
    </source>
</evidence>
<dbReference type="EMBL" id="JXJN01002207">
    <property type="status" value="NOT_ANNOTATED_CDS"/>
    <property type="molecule type" value="Genomic_DNA"/>
</dbReference>
<dbReference type="EnsemblMetazoa" id="GPPI005448-RA">
    <property type="protein sequence ID" value="GPPI005448-PA"/>
    <property type="gene ID" value="GPPI005448"/>
</dbReference>
<proteinExistence type="predicted"/>
<accession>A0A1B0AR26</accession>
<protein>
    <submittedName>
        <fullName evidence="1">Uncharacterized protein</fullName>
    </submittedName>
</protein>
<organism evidence="1 2">
    <name type="scientific">Glossina palpalis gambiensis</name>
    <dbReference type="NCBI Taxonomy" id="67801"/>
    <lineage>
        <taxon>Eukaryota</taxon>
        <taxon>Metazoa</taxon>
        <taxon>Ecdysozoa</taxon>
        <taxon>Arthropoda</taxon>
        <taxon>Hexapoda</taxon>
        <taxon>Insecta</taxon>
        <taxon>Pterygota</taxon>
        <taxon>Neoptera</taxon>
        <taxon>Endopterygota</taxon>
        <taxon>Diptera</taxon>
        <taxon>Brachycera</taxon>
        <taxon>Muscomorpha</taxon>
        <taxon>Hippoboscoidea</taxon>
        <taxon>Glossinidae</taxon>
        <taxon>Glossina</taxon>
    </lineage>
</organism>
<evidence type="ECO:0000313" key="1">
    <source>
        <dbReference type="EnsemblMetazoa" id="GPPI005448-PA"/>
    </source>
</evidence>